<evidence type="ECO:0000256" key="4">
    <source>
        <dbReference type="ARBA" id="ARBA00022801"/>
    </source>
</evidence>
<organism evidence="11 12">
    <name type="scientific">Meristemomyces frigidus</name>
    <dbReference type="NCBI Taxonomy" id="1508187"/>
    <lineage>
        <taxon>Eukaryota</taxon>
        <taxon>Fungi</taxon>
        <taxon>Dikarya</taxon>
        <taxon>Ascomycota</taxon>
        <taxon>Pezizomycotina</taxon>
        <taxon>Dothideomycetes</taxon>
        <taxon>Dothideomycetidae</taxon>
        <taxon>Mycosphaerellales</taxon>
        <taxon>Teratosphaeriaceae</taxon>
        <taxon>Meristemomyces</taxon>
    </lineage>
</organism>
<evidence type="ECO:0000256" key="7">
    <source>
        <dbReference type="ARBA" id="ARBA00023136"/>
    </source>
</evidence>
<dbReference type="GO" id="GO:0006465">
    <property type="term" value="P:signal peptide processing"/>
    <property type="evidence" value="ECO:0007669"/>
    <property type="project" value="TreeGrafter"/>
</dbReference>
<feature type="region of interest" description="Disordered" evidence="8">
    <location>
        <begin position="507"/>
        <end position="538"/>
    </location>
</feature>
<evidence type="ECO:0000256" key="8">
    <source>
        <dbReference type="SAM" id="MobiDB-lite"/>
    </source>
</evidence>
<feature type="compositionally biased region" description="Acidic residues" evidence="8">
    <location>
        <begin position="48"/>
        <end position="57"/>
    </location>
</feature>
<sequence length="604" mass="66524">MDHLRASRPFLPMYIHLLFSALAPIYAGAHASLSRPSSAAKPAKETSTPDDDDSEDEEAEQVQKMEGLSPQDALIFPLTAGIVLAVLYFLIQRYGADLINLVMGWYFAVVGVYSVAALWKDGTDAVTSFVFPTYFSRGKTLYKVHSTKRRAVLYGVGDGEAKSTASPVPFVPAFNKTIYDTLWTLRSAIRQRYTTKLYISNFIAFASNTITLSNVLGVVTGLLTILYANLVAKPWYLTNLQGFAVCYQALQFLSPTTFFTGTLILSGLFFYDIWAVFFTPLMVTVAKNLDQPIKMVFPRPADPASMMEGGVSPERSYSMLGLGDIVLPGLMIGLALRFDLYMFYLKKQKRAASTARNLPDESSTKRSSEDVDKAPYISPTPTHLGDSFWTLLLPVHLRPARLNALSFPKTYFCAAVIGYIIGMIATLAVMSVWNHAQPALLYLVPGVLGSLWLTALVRGEVDKMWNFSEGLDGEQVVEDDKEKEEEDGIAEWWRWVKALVVGSAETGSKESKTEAKATDVPKEPVRKAEEAKSANVDAGKQEHAGVIVSFSIARYERASKQSPNAASTPVRLNNVQDTKRAQTALEDSEGSTEEDVVLVAKEDA</sequence>
<evidence type="ECO:0000256" key="9">
    <source>
        <dbReference type="SAM" id="Phobius"/>
    </source>
</evidence>
<gene>
    <name evidence="11" type="ORF">LTR62_001822</name>
</gene>
<keyword evidence="7 9" id="KW-0472">Membrane</keyword>
<evidence type="ECO:0000313" key="11">
    <source>
        <dbReference type="EMBL" id="KAK5115125.1"/>
    </source>
</evidence>
<dbReference type="GO" id="GO:0033619">
    <property type="term" value="P:membrane protein proteolysis"/>
    <property type="evidence" value="ECO:0007669"/>
    <property type="project" value="TreeGrafter"/>
</dbReference>
<dbReference type="EMBL" id="JAVRRL010000014">
    <property type="protein sequence ID" value="KAK5115125.1"/>
    <property type="molecule type" value="Genomic_DNA"/>
</dbReference>
<evidence type="ECO:0000256" key="10">
    <source>
        <dbReference type="SAM" id="SignalP"/>
    </source>
</evidence>
<evidence type="ECO:0000313" key="12">
    <source>
        <dbReference type="Proteomes" id="UP001310890"/>
    </source>
</evidence>
<feature type="signal peptide" evidence="10">
    <location>
        <begin position="1"/>
        <end position="31"/>
    </location>
</feature>
<feature type="compositionally biased region" description="Basic and acidic residues" evidence="8">
    <location>
        <begin position="507"/>
        <end position="532"/>
    </location>
</feature>
<dbReference type="InterPro" id="IPR007369">
    <property type="entry name" value="Peptidase_A22B_SPP"/>
</dbReference>
<protein>
    <recommendedName>
        <fullName evidence="13">Signal peptide peptidase</fullName>
    </recommendedName>
</protein>
<keyword evidence="6 9" id="KW-1133">Transmembrane helix</keyword>
<evidence type="ECO:0000256" key="2">
    <source>
        <dbReference type="ARBA" id="ARBA00006859"/>
    </source>
</evidence>
<keyword evidence="4" id="KW-0378">Hydrolase</keyword>
<feature type="transmembrane region" description="Helical" evidence="9">
    <location>
        <begin position="202"/>
        <end position="228"/>
    </location>
</feature>
<feature type="transmembrane region" description="Helical" evidence="9">
    <location>
        <begin position="98"/>
        <end position="119"/>
    </location>
</feature>
<feature type="compositionally biased region" description="Basic and acidic residues" evidence="8">
    <location>
        <begin position="358"/>
        <end position="373"/>
    </location>
</feature>
<dbReference type="Proteomes" id="UP001310890">
    <property type="component" value="Unassembled WGS sequence"/>
</dbReference>
<feature type="transmembrane region" description="Helical" evidence="9">
    <location>
        <begin position="411"/>
        <end position="433"/>
    </location>
</feature>
<dbReference type="GO" id="GO:0098554">
    <property type="term" value="C:cytoplasmic side of endoplasmic reticulum membrane"/>
    <property type="evidence" value="ECO:0007669"/>
    <property type="project" value="TreeGrafter"/>
</dbReference>
<evidence type="ECO:0000256" key="1">
    <source>
        <dbReference type="ARBA" id="ARBA00004477"/>
    </source>
</evidence>
<feature type="transmembrane region" description="Helical" evidence="9">
    <location>
        <begin position="73"/>
        <end position="91"/>
    </location>
</feature>
<dbReference type="Pfam" id="PF04258">
    <property type="entry name" value="Peptidase_A22B"/>
    <property type="match status" value="1"/>
</dbReference>
<dbReference type="PANTHER" id="PTHR12174:SF23">
    <property type="entry name" value="MINOR HISTOCOMPATIBILITY ANTIGEN H13"/>
    <property type="match status" value="1"/>
</dbReference>
<comment type="subcellular location">
    <subcellularLocation>
        <location evidence="1">Endoplasmic reticulum membrane</location>
        <topology evidence="1">Multi-pass membrane protein</topology>
    </subcellularLocation>
</comment>
<dbReference type="GO" id="GO:0098553">
    <property type="term" value="C:lumenal side of endoplasmic reticulum membrane"/>
    <property type="evidence" value="ECO:0007669"/>
    <property type="project" value="TreeGrafter"/>
</dbReference>
<feature type="compositionally biased region" description="Polar residues" evidence="8">
    <location>
        <begin position="560"/>
        <end position="576"/>
    </location>
</feature>
<feature type="region of interest" description="Disordered" evidence="8">
    <location>
        <begin position="355"/>
        <end position="378"/>
    </location>
</feature>
<evidence type="ECO:0000256" key="5">
    <source>
        <dbReference type="ARBA" id="ARBA00022824"/>
    </source>
</evidence>
<comment type="similarity">
    <text evidence="2">Belongs to the peptidase A22B family.</text>
</comment>
<feature type="region of interest" description="Disordered" evidence="8">
    <location>
        <begin position="558"/>
        <end position="604"/>
    </location>
</feature>
<evidence type="ECO:0008006" key="13">
    <source>
        <dbReference type="Google" id="ProtNLM"/>
    </source>
</evidence>
<feature type="transmembrane region" description="Helical" evidence="9">
    <location>
        <begin position="249"/>
        <end position="271"/>
    </location>
</feature>
<reference evidence="11" key="1">
    <citation type="submission" date="2023-08" db="EMBL/GenBank/DDBJ databases">
        <title>Black Yeasts Isolated from many extreme environments.</title>
        <authorList>
            <person name="Coleine C."/>
            <person name="Stajich J.E."/>
            <person name="Selbmann L."/>
        </authorList>
    </citation>
    <scope>NUCLEOTIDE SEQUENCE</scope>
    <source>
        <strain evidence="11">CCFEE 5401</strain>
    </source>
</reference>
<feature type="chain" id="PRO_5042870964" description="Signal peptide peptidase" evidence="10">
    <location>
        <begin position="32"/>
        <end position="604"/>
    </location>
</feature>
<dbReference type="PANTHER" id="PTHR12174">
    <property type="entry name" value="SIGNAL PEPTIDE PEPTIDASE"/>
    <property type="match status" value="1"/>
</dbReference>
<dbReference type="InterPro" id="IPR006639">
    <property type="entry name" value="Preselin/SPP"/>
</dbReference>
<comment type="caution">
    <text evidence="11">The sequence shown here is derived from an EMBL/GenBank/DDBJ whole genome shotgun (WGS) entry which is preliminary data.</text>
</comment>
<proteinExistence type="inferred from homology"/>
<dbReference type="GO" id="GO:0042500">
    <property type="term" value="F:aspartic endopeptidase activity, intramembrane cleaving"/>
    <property type="evidence" value="ECO:0007669"/>
    <property type="project" value="InterPro"/>
</dbReference>
<keyword evidence="5" id="KW-0256">Endoplasmic reticulum</keyword>
<evidence type="ECO:0000256" key="6">
    <source>
        <dbReference type="ARBA" id="ARBA00022989"/>
    </source>
</evidence>
<keyword evidence="3 9" id="KW-0812">Transmembrane</keyword>
<dbReference type="AlphaFoldDB" id="A0AAN7YI40"/>
<name>A0AAN7YI40_9PEZI</name>
<accession>A0AAN7YI40</accession>
<keyword evidence="10" id="KW-0732">Signal</keyword>
<feature type="region of interest" description="Disordered" evidence="8">
    <location>
        <begin position="37"/>
        <end position="57"/>
    </location>
</feature>
<evidence type="ECO:0000256" key="3">
    <source>
        <dbReference type="ARBA" id="ARBA00022692"/>
    </source>
</evidence>
<feature type="transmembrane region" description="Helical" evidence="9">
    <location>
        <begin position="439"/>
        <end position="457"/>
    </location>
</feature>
<feature type="transmembrane region" description="Helical" evidence="9">
    <location>
        <begin position="325"/>
        <end position="344"/>
    </location>
</feature>
<feature type="compositionally biased region" description="Acidic residues" evidence="8">
    <location>
        <begin position="586"/>
        <end position="596"/>
    </location>
</feature>
<dbReference type="SMART" id="SM00730">
    <property type="entry name" value="PSN"/>
    <property type="match status" value="1"/>
</dbReference>